<accession>A0ABQ6GLV0</accession>
<evidence type="ECO:0000313" key="2">
    <source>
        <dbReference type="Proteomes" id="UP001157114"/>
    </source>
</evidence>
<keyword evidence="2" id="KW-1185">Reference proteome</keyword>
<dbReference type="Proteomes" id="UP001157114">
    <property type="component" value="Unassembled WGS sequence"/>
</dbReference>
<evidence type="ECO:0000313" key="1">
    <source>
        <dbReference type="EMBL" id="GLX70353.1"/>
    </source>
</evidence>
<proteinExistence type="predicted"/>
<comment type="caution">
    <text evidence="1">The sequence shown here is derived from an EMBL/GenBank/DDBJ whole genome shotgun (WGS) entry which is preliminary data.</text>
</comment>
<reference evidence="1 2" key="1">
    <citation type="submission" date="2023-03" db="EMBL/GenBank/DDBJ databases">
        <title>Draft genome sequence of the bacteria which degrade cell wall of Tricholomamatutake.</title>
        <authorList>
            <person name="Konishi Y."/>
            <person name="Fukuta Y."/>
            <person name="Shirasaka N."/>
        </authorList>
    </citation>
    <scope>NUCLEOTIDE SEQUENCE [LARGE SCALE GENOMIC DNA]</scope>
    <source>
        <strain evidence="2">mu1</strain>
    </source>
</reference>
<sequence>MGSSFTNIQLKAVETYTHQQICQAITELMGRSLFERVEEPGDRSIVISWDGTSPWVAIYDQFSDEGDQEMLDAMAGSLAEKLRTCAVSNAVFDSDLLLMRLFDQGKAVDLFVNDIDMYNEYSNQKRKRQGVPSKWASLREGTTKEEITGIWQGEPVFAEDTLWELSALYGWNTDRSCTGFRYKQSDGWLEGDIVLHFKDNNPADELFEESSSLTQLELSSYQPYVDCTTKSEASVYFYYVNTGQAAAGLTITMWGSAISDDCLGSMEATVIMQDGTRLIGQLEDIQLHYPDQPEHHFPGKILRFDEAMLPGGVTLLREAATPVEMSQLMERNGQSRIMMKYLCKPVRGGVYDWHFAVRPNTAPQNGVVHGTKLFIDIPFEEAKALKKEHGFYE</sequence>
<name>A0ABQ6GLV0_9BACL</name>
<dbReference type="EMBL" id="BSSQ01000018">
    <property type="protein sequence ID" value="GLX70353.1"/>
    <property type="molecule type" value="Genomic_DNA"/>
</dbReference>
<organism evidence="1 2">
    <name type="scientific">Paenibacillus glycanilyticus</name>
    <dbReference type="NCBI Taxonomy" id="126569"/>
    <lineage>
        <taxon>Bacteria</taxon>
        <taxon>Bacillati</taxon>
        <taxon>Bacillota</taxon>
        <taxon>Bacilli</taxon>
        <taxon>Bacillales</taxon>
        <taxon>Paenibacillaceae</taxon>
        <taxon>Paenibacillus</taxon>
    </lineage>
</organism>
<protein>
    <submittedName>
        <fullName evidence="1">Uncharacterized protein</fullName>
    </submittedName>
</protein>
<dbReference type="RefSeq" id="WP_284241113.1">
    <property type="nucleotide sequence ID" value="NZ_BSSQ01000018.1"/>
</dbReference>
<gene>
    <name evidence="1" type="ORF">MU1_46990</name>
</gene>